<dbReference type="GO" id="GO:0019005">
    <property type="term" value="C:SCF ubiquitin ligase complex"/>
    <property type="evidence" value="ECO:0007669"/>
    <property type="project" value="TreeGrafter"/>
</dbReference>
<proteinExistence type="predicted"/>
<dbReference type="SMART" id="SM00367">
    <property type="entry name" value="LRR_CC"/>
    <property type="match status" value="15"/>
</dbReference>
<dbReference type="PROSITE" id="PS50096">
    <property type="entry name" value="IQ"/>
    <property type="match status" value="7"/>
</dbReference>
<comment type="caution">
    <text evidence="3">The sequence shown here is derived from an EMBL/GenBank/DDBJ whole genome shotgun (WGS) entry which is preliminary data.</text>
</comment>
<accession>A0A8K1CKA1</accession>
<dbReference type="GO" id="GO:0031146">
    <property type="term" value="P:SCF-dependent proteasomal ubiquitin-dependent protein catabolic process"/>
    <property type="evidence" value="ECO:0007669"/>
    <property type="project" value="TreeGrafter"/>
</dbReference>
<dbReference type="Pfam" id="PF00612">
    <property type="entry name" value="IQ"/>
    <property type="match status" value="3"/>
</dbReference>
<dbReference type="Pfam" id="PF25372">
    <property type="entry name" value="DUF7885"/>
    <property type="match status" value="2"/>
</dbReference>
<dbReference type="SMART" id="SM00015">
    <property type="entry name" value="IQ"/>
    <property type="match status" value="9"/>
</dbReference>
<gene>
    <name evidence="3" type="ORF">Poli38472_012842</name>
</gene>
<feature type="domain" description="WW" evidence="2">
    <location>
        <begin position="1167"/>
        <end position="1201"/>
    </location>
</feature>
<dbReference type="PANTHER" id="PTHR13318:SF190">
    <property type="entry name" value="PARTNER OF PAIRED, ISOFORM B"/>
    <property type="match status" value="1"/>
</dbReference>
<dbReference type="PROSITE" id="PS01159">
    <property type="entry name" value="WW_DOMAIN_1"/>
    <property type="match status" value="2"/>
</dbReference>
<dbReference type="SMART" id="SM00456">
    <property type="entry name" value="WW"/>
    <property type="match status" value="4"/>
</dbReference>
<dbReference type="SUPFAM" id="SSF51045">
    <property type="entry name" value="WW domain"/>
    <property type="match status" value="1"/>
</dbReference>
<name>A0A8K1CKA1_PYTOL</name>
<evidence type="ECO:0000313" key="4">
    <source>
        <dbReference type="Proteomes" id="UP000794436"/>
    </source>
</evidence>
<dbReference type="PROSITE" id="PS50020">
    <property type="entry name" value="WW_DOMAIN_2"/>
    <property type="match status" value="1"/>
</dbReference>
<dbReference type="InterPro" id="IPR000048">
    <property type="entry name" value="IQ_motif_EF-hand-BS"/>
</dbReference>
<dbReference type="PANTHER" id="PTHR13318">
    <property type="entry name" value="PARTNER OF PAIRED, ISOFORM B-RELATED"/>
    <property type="match status" value="1"/>
</dbReference>
<dbReference type="InterPro" id="IPR032675">
    <property type="entry name" value="LRR_dom_sf"/>
</dbReference>
<feature type="region of interest" description="Disordered" evidence="1">
    <location>
        <begin position="804"/>
        <end position="838"/>
    </location>
</feature>
<organism evidence="3 4">
    <name type="scientific">Pythium oligandrum</name>
    <name type="common">Mycoparasitic fungus</name>
    <dbReference type="NCBI Taxonomy" id="41045"/>
    <lineage>
        <taxon>Eukaryota</taxon>
        <taxon>Sar</taxon>
        <taxon>Stramenopiles</taxon>
        <taxon>Oomycota</taxon>
        <taxon>Peronosporomycetes</taxon>
        <taxon>Pythiales</taxon>
        <taxon>Pythiaceae</taxon>
        <taxon>Pythium</taxon>
    </lineage>
</organism>
<sequence>MGVRKHSAKKRVAHPGVRLASLSTQTEEVDEDDHEARQIESSVLGMDLESSFAYTEIPDEVLVGADVDLSIWSVVAQDTCMLRLGGHQLPVQTKRRKRNSSAKARVMGNQLADMLAMATNAQQDAGRSKHPPVQRLNLAGAEQITDQALATITALCPQLTSLNVEKASKLTDAGMRHLVSSCRQLHSLHLSQLPLLRGVTLVAIAESHLPLRELALAGCTHVPEFALHRFFLACPTLESLDLSLCASANDATLLALGKACPRLRHLRLRGCREFSDAGVVHIASYCHDLTTLDLTRLDLAYKLTDVTLLALGEHCLLLQSLTLRGCEMLTDVGVTWLASGCPALTHLDLTDCRKITDVALRAIGEHLLQLRRLTLRHCVRVSDRGVRHLALGCPDLAWLDVSGLLLLTDSSNHDLEDHSGGMGFVARRCPRLRHADLSRCVSIGDGVLQQLSKDNATHLSTLHLDGCSHVTSHGVRSVLRQCSQLSVLTLGDCVAVTDAAFHHVERFSTQLTTLRLRNCVEISDTTLSQLARARLPLRELDLGGCTRVTDLGVLSLTESPNVTMMRSLWLRDNPQISETALSWLAERCKKLKLLDLTRCPRIRAFSLKALASEWKFATLVVSQEFKGLQPVYRADARLFLEEYGACWRAAIRIQCLYRARVARRVARQKQEEKLVLWVATRLQSVFRGRQARKLAVLRRLEFRRETAAAIRIQTRYRQRRARALTAKRRVEREAEMREEAARRLQLAWRRKRLRDKLLLRSERREREKQRRQHAAMTLQRRWRGKKTRDRVNVLRAAKEIRDREEKEAANKMQSLFRGRAARREAQRKRDEQREQARREEQAALLVQKHVRRRRAQLELRRRRAQDKRLHDAARLIQRRWRRKKRDVAMQIVAIGRQRKREYDATVKLQAAWKRKKGRDAIRLLRLMREARRQEEIQAALLLQTHWRGKRARQQASSIKQQALEKVLQQLRLETRSATLIQAHFRGRRGRVQYRALVLHKKQTRWKAIVDPTTQQTVYYNKETGEVRYRRPQDVLDLLPRPPCDNCDPSNVEIARVECRDCGEMYCDPCWRRVHAGGRRKAHVFRALYDFYDKRVDYGDGEFPSCWPSEMLQDDLDGWMLRVFPHRVPTDTRGSWERYEDASTQRVWYYNKETEVFSYDTAPPWSTTETPSDWQQYVDETTGHTYYYNARTQESTYARPAAFFTPRVGESPVELSDHGWAKYYDSTYGVYYYYHAASQTSSFERPAAFGTPRVDATTATTRGLQAYVDGQQTYYYDAQTTECRVATQSTRSSQPLASRAYR</sequence>
<dbReference type="Gene3D" id="2.20.70.10">
    <property type="match status" value="1"/>
</dbReference>
<dbReference type="Pfam" id="PF00397">
    <property type="entry name" value="WW"/>
    <property type="match status" value="1"/>
</dbReference>
<dbReference type="OrthoDB" id="550575at2759"/>
<dbReference type="SUPFAM" id="SSF52047">
    <property type="entry name" value="RNI-like"/>
    <property type="match status" value="2"/>
</dbReference>
<dbReference type="InterPro" id="IPR006553">
    <property type="entry name" value="Leu-rich_rpt_Cys-con_subtyp"/>
</dbReference>
<dbReference type="InterPro" id="IPR057207">
    <property type="entry name" value="FBXL15_LRR"/>
</dbReference>
<dbReference type="Gene3D" id="1.20.5.190">
    <property type="match status" value="1"/>
</dbReference>
<feature type="region of interest" description="Disordered" evidence="1">
    <location>
        <begin position="764"/>
        <end position="783"/>
    </location>
</feature>
<evidence type="ECO:0000256" key="1">
    <source>
        <dbReference type="SAM" id="MobiDB-lite"/>
    </source>
</evidence>
<dbReference type="EMBL" id="SPLM01000040">
    <property type="protein sequence ID" value="TMW64220.1"/>
    <property type="molecule type" value="Genomic_DNA"/>
</dbReference>
<dbReference type="Proteomes" id="UP000794436">
    <property type="component" value="Unassembled WGS sequence"/>
</dbReference>
<evidence type="ECO:0000313" key="3">
    <source>
        <dbReference type="EMBL" id="TMW64220.1"/>
    </source>
</evidence>
<dbReference type="InterPro" id="IPR036020">
    <property type="entry name" value="WW_dom_sf"/>
</dbReference>
<feature type="compositionally biased region" description="Basic and acidic residues" evidence="1">
    <location>
        <begin position="821"/>
        <end position="838"/>
    </location>
</feature>
<dbReference type="CDD" id="cd00201">
    <property type="entry name" value="WW"/>
    <property type="match status" value="2"/>
</dbReference>
<dbReference type="InterPro" id="IPR001202">
    <property type="entry name" value="WW_dom"/>
</dbReference>
<dbReference type="Gene3D" id="3.80.10.10">
    <property type="entry name" value="Ribonuclease Inhibitor"/>
    <property type="match status" value="5"/>
</dbReference>
<keyword evidence="4" id="KW-1185">Reference proteome</keyword>
<dbReference type="Pfam" id="PF22586">
    <property type="entry name" value="ANCHR-like_BBOX"/>
    <property type="match status" value="1"/>
</dbReference>
<protein>
    <recommendedName>
        <fullName evidence="2">WW domain-containing protein</fullName>
    </recommendedName>
</protein>
<evidence type="ECO:0000259" key="2">
    <source>
        <dbReference type="PROSITE" id="PS50020"/>
    </source>
</evidence>
<reference evidence="3" key="1">
    <citation type="submission" date="2019-03" db="EMBL/GenBank/DDBJ databases">
        <title>Long read genome sequence of the mycoparasitic Pythium oligandrum ATCC 38472 isolated from sugarbeet rhizosphere.</title>
        <authorList>
            <person name="Gaulin E."/>
        </authorList>
    </citation>
    <scope>NUCLEOTIDE SEQUENCE</scope>
    <source>
        <strain evidence="3">ATCC 38472_TT</strain>
    </source>
</reference>